<dbReference type="AlphaFoldDB" id="A0A1Z5KFZ8"/>
<keyword evidence="9" id="KW-0325">Glycoprotein</keyword>
<keyword evidence="8" id="KW-0472">Membrane</keyword>
<dbReference type="PANTHER" id="PTHR14647:SF87">
    <property type="entry name" value="PUTATIVE-RELATED"/>
    <property type="match status" value="1"/>
</dbReference>
<evidence type="ECO:0000256" key="3">
    <source>
        <dbReference type="ARBA" id="ARBA00022679"/>
    </source>
</evidence>
<accession>A0A1Z5KFZ8</accession>
<dbReference type="EMBL" id="BDSP01000218">
    <property type="protein sequence ID" value="GAX25001.1"/>
    <property type="molecule type" value="Genomic_DNA"/>
</dbReference>
<keyword evidence="5" id="KW-0735">Signal-anchor</keyword>
<gene>
    <name evidence="10" type="ORF">FisN_2Lh284</name>
</gene>
<evidence type="ECO:0000256" key="6">
    <source>
        <dbReference type="ARBA" id="ARBA00022989"/>
    </source>
</evidence>
<dbReference type="GO" id="GO:0009247">
    <property type="term" value="P:glycolipid biosynthetic process"/>
    <property type="evidence" value="ECO:0007669"/>
    <property type="project" value="InterPro"/>
</dbReference>
<comment type="subcellular location">
    <subcellularLocation>
        <location evidence="1">Golgi apparatus membrane</location>
        <topology evidence="1">Single-pass type II membrane protein</topology>
    </subcellularLocation>
</comment>
<evidence type="ECO:0000256" key="1">
    <source>
        <dbReference type="ARBA" id="ARBA00004323"/>
    </source>
</evidence>
<protein>
    <submittedName>
        <fullName evidence="10">Uncharacterized protein</fullName>
    </submittedName>
</protein>
<evidence type="ECO:0000256" key="5">
    <source>
        <dbReference type="ARBA" id="ARBA00022968"/>
    </source>
</evidence>
<evidence type="ECO:0000313" key="10">
    <source>
        <dbReference type="EMBL" id="GAX25001.1"/>
    </source>
</evidence>
<dbReference type="Gene3D" id="3.40.50.300">
    <property type="entry name" value="P-loop containing nucleotide triphosphate hydrolases"/>
    <property type="match status" value="1"/>
</dbReference>
<name>A0A1Z5KFZ8_FISSO</name>
<keyword evidence="3" id="KW-0808">Transferase</keyword>
<evidence type="ECO:0000256" key="9">
    <source>
        <dbReference type="ARBA" id="ARBA00023180"/>
    </source>
</evidence>
<dbReference type="GO" id="GO:0001733">
    <property type="term" value="F:galactosylceramide sulfotransferase activity"/>
    <property type="evidence" value="ECO:0007669"/>
    <property type="project" value="InterPro"/>
</dbReference>
<proteinExistence type="inferred from homology"/>
<reference evidence="10 11" key="1">
    <citation type="journal article" date="2015" name="Plant Cell">
        <title>Oil accumulation by the oleaginous diatom Fistulifera solaris as revealed by the genome and transcriptome.</title>
        <authorList>
            <person name="Tanaka T."/>
            <person name="Maeda Y."/>
            <person name="Veluchamy A."/>
            <person name="Tanaka M."/>
            <person name="Abida H."/>
            <person name="Marechal E."/>
            <person name="Bowler C."/>
            <person name="Muto M."/>
            <person name="Sunaga Y."/>
            <person name="Tanaka M."/>
            <person name="Yoshino T."/>
            <person name="Taniguchi T."/>
            <person name="Fukuda Y."/>
            <person name="Nemoto M."/>
            <person name="Matsumoto M."/>
            <person name="Wong P.S."/>
            <person name="Aburatani S."/>
            <person name="Fujibuchi W."/>
        </authorList>
    </citation>
    <scope>NUCLEOTIDE SEQUENCE [LARGE SCALE GENOMIC DNA]</scope>
    <source>
        <strain evidence="10 11">JPCC DA0580</strain>
    </source>
</reference>
<comment type="caution">
    <text evidence="10">The sequence shown here is derived from an EMBL/GenBank/DDBJ whole genome shotgun (WGS) entry which is preliminary data.</text>
</comment>
<evidence type="ECO:0000256" key="7">
    <source>
        <dbReference type="ARBA" id="ARBA00023034"/>
    </source>
</evidence>
<evidence type="ECO:0000256" key="2">
    <source>
        <dbReference type="ARBA" id="ARBA00008124"/>
    </source>
</evidence>
<keyword evidence="6" id="KW-1133">Transmembrane helix</keyword>
<dbReference type="GO" id="GO:0000139">
    <property type="term" value="C:Golgi membrane"/>
    <property type="evidence" value="ECO:0007669"/>
    <property type="project" value="UniProtKB-SubCell"/>
</dbReference>
<dbReference type="InterPro" id="IPR027417">
    <property type="entry name" value="P-loop_NTPase"/>
</dbReference>
<dbReference type="InterPro" id="IPR009729">
    <property type="entry name" value="Gal-3-0_sulfotransfrase"/>
</dbReference>
<dbReference type="Proteomes" id="UP000198406">
    <property type="component" value="Unassembled WGS sequence"/>
</dbReference>
<dbReference type="InParanoid" id="A0A1Z5KFZ8"/>
<comment type="similarity">
    <text evidence="2">Belongs to the galactose-3-O-sulfotransferase family.</text>
</comment>
<sequence length="244" mass="28082">MYNFGQRDLAHSFLWTLLRQPTPRYISEFFHFQVSRKNVSATDDNIIDFLRHGIHSDRHYLSWLTLRGYRKATSQVEATLQHILDDYDFMGILERLDESIVALQMILNVSLADVLSIPSKLNGGHDDGQYQKKCFLIQPSFVPTKVRAFLESDEWQEYIGPEQALYNAVNRSLDRTIDALGKEIFAQKLLAYRQAMNAVSQRCQNVRFPCSESGERRSATDCLAADMGCGFECLDQVSNELNLW</sequence>
<evidence type="ECO:0000256" key="8">
    <source>
        <dbReference type="ARBA" id="ARBA00023136"/>
    </source>
</evidence>
<keyword evidence="11" id="KW-1185">Reference proteome</keyword>
<dbReference type="PANTHER" id="PTHR14647">
    <property type="entry name" value="GALACTOSE-3-O-SULFOTRANSFERASE"/>
    <property type="match status" value="1"/>
</dbReference>
<keyword evidence="7" id="KW-0333">Golgi apparatus</keyword>
<dbReference type="OrthoDB" id="42904at2759"/>
<organism evidence="10 11">
    <name type="scientific">Fistulifera solaris</name>
    <name type="common">Oleaginous diatom</name>
    <dbReference type="NCBI Taxonomy" id="1519565"/>
    <lineage>
        <taxon>Eukaryota</taxon>
        <taxon>Sar</taxon>
        <taxon>Stramenopiles</taxon>
        <taxon>Ochrophyta</taxon>
        <taxon>Bacillariophyta</taxon>
        <taxon>Bacillariophyceae</taxon>
        <taxon>Bacillariophycidae</taxon>
        <taxon>Naviculales</taxon>
        <taxon>Naviculaceae</taxon>
        <taxon>Fistulifera</taxon>
    </lineage>
</organism>
<evidence type="ECO:0000256" key="4">
    <source>
        <dbReference type="ARBA" id="ARBA00022692"/>
    </source>
</evidence>
<keyword evidence="4" id="KW-0812">Transmembrane</keyword>
<evidence type="ECO:0000313" key="11">
    <source>
        <dbReference type="Proteomes" id="UP000198406"/>
    </source>
</evidence>